<organism evidence="1 2">
    <name type="scientific">Onchocerca volvulus</name>
    <dbReference type="NCBI Taxonomy" id="6282"/>
    <lineage>
        <taxon>Eukaryota</taxon>
        <taxon>Metazoa</taxon>
        <taxon>Ecdysozoa</taxon>
        <taxon>Nematoda</taxon>
        <taxon>Chromadorea</taxon>
        <taxon>Rhabditida</taxon>
        <taxon>Spirurina</taxon>
        <taxon>Spiruromorpha</taxon>
        <taxon>Filarioidea</taxon>
        <taxon>Onchocercidae</taxon>
        <taxon>Onchocerca</taxon>
    </lineage>
</organism>
<dbReference type="EMBL" id="CMVM020000161">
    <property type="status" value="NOT_ANNOTATED_CDS"/>
    <property type="molecule type" value="Genomic_DNA"/>
</dbReference>
<evidence type="ECO:0000313" key="1">
    <source>
        <dbReference type="EnsemblMetazoa" id="OVOC5581.1"/>
    </source>
</evidence>
<name>A0A8R1Y0B5_ONCVO</name>
<dbReference type="AlphaFoldDB" id="A0A8R1Y0B5"/>
<reference evidence="1" key="2">
    <citation type="submission" date="2022-06" db="UniProtKB">
        <authorList>
            <consortium name="EnsemblMetazoa"/>
        </authorList>
    </citation>
    <scope>IDENTIFICATION</scope>
</reference>
<dbReference type="EnsemblMetazoa" id="OVOC5581.1">
    <property type="protein sequence ID" value="OVOC5581.1"/>
    <property type="gene ID" value="WBGene00242390"/>
</dbReference>
<reference evidence="2" key="1">
    <citation type="submission" date="2013-10" db="EMBL/GenBank/DDBJ databases">
        <title>Genome sequencing of Onchocerca volvulus.</title>
        <authorList>
            <person name="Cotton J."/>
            <person name="Tsai J."/>
            <person name="Stanley E."/>
            <person name="Tracey A."/>
            <person name="Holroyd N."/>
            <person name="Lustigman S."/>
            <person name="Berriman M."/>
        </authorList>
    </citation>
    <scope>NUCLEOTIDE SEQUENCE</scope>
</reference>
<evidence type="ECO:0000313" key="2">
    <source>
        <dbReference type="Proteomes" id="UP000024404"/>
    </source>
</evidence>
<keyword evidence="2" id="KW-1185">Reference proteome</keyword>
<sequence length="34" mass="3946">MLSLPLSYITFGIIEGNMERDFAQKVSAENYFFL</sequence>
<accession>A0A8R1Y0B5</accession>
<protein>
    <submittedName>
        <fullName evidence="1">Uncharacterized protein</fullName>
    </submittedName>
</protein>
<proteinExistence type="predicted"/>
<dbReference type="Proteomes" id="UP000024404">
    <property type="component" value="Unassembled WGS sequence"/>
</dbReference>